<comment type="function">
    <text evidence="1">Involved in endocytosis.</text>
</comment>
<dbReference type="SMART" id="SM00028">
    <property type="entry name" value="TPR"/>
    <property type="match status" value="4"/>
</dbReference>
<dbReference type="Pfam" id="PF14559">
    <property type="entry name" value="TPR_19"/>
    <property type="match status" value="1"/>
</dbReference>
<dbReference type="Proteomes" id="UP001447008">
    <property type="component" value="Unassembled WGS sequence"/>
</dbReference>
<comment type="similarity">
    <text evidence="2">Belongs to the YPP1 family.</text>
</comment>
<accession>A0ABU9MYN3</accession>
<reference evidence="6 7" key="1">
    <citation type="submission" date="2024-03" db="EMBL/GenBank/DDBJ databases">
        <title>Pseudoalteromonas qingdaonensis sp. nov., isolated from the intestines of marine benthic organisms.</title>
        <authorList>
            <person name="Lin X."/>
            <person name="Fang S."/>
            <person name="Hu X."/>
        </authorList>
    </citation>
    <scope>NUCLEOTIDE SEQUENCE [LARGE SCALE GENOMIC DNA]</scope>
    <source>
        <strain evidence="6 7">YIC-827</strain>
    </source>
</reference>
<evidence type="ECO:0000256" key="4">
    <source>
        <dbReference type="SAM" id="MobiDB-lite"/>
    </source>
</evidence>
<evidence type="ECO:0000256" key="1">
    <source>
        <dbReference type="ARBA" id="ARBA00002550"/>
    </source>
</evidence>
<keyword evidence="7" id="KW-1185">Reference proteome</keyword>
<evidence type="ECO:0000313" key="6">
    <source>
        <dbReference type="EMBL" id="MEM0515078.1"/>
    </source>
</evidence>
<dbReference type="PANTHER" id="PTHR23083">
    <property type="entry name" value="TETRATRICOPEPTIDE REPEAT PROTEIN, TPR"/>
    <property type="match status" value="1"/>
</dbReference>
<evidence type="ECO:0000313" key="7">
    <source>
        <dbReference type="Proteomes" id="UP001447008"/>
    </source>
</evidence>
<feature type="repeat" description="TPR" evidence="3">
    <location>
        <begin position="175"/>
        <end position="208"/>
    </location>
</feature>
<keyword evidence="5" id="KW-0812">Transmembrane</keyword>
<sequence length="365" mass="39910">MSVLNNTLKAIEQRQDTAEHGLEPTVALRQGRDMPRVLGYCLAAVLAVGLVAAAYLLIPQRQSEPLRPLAVAAAPQQVKTQKGASPQPLSVTSNSQEPTLEVVEQHVREVAAPKVEAASQPQQAIASVTNKSIPSAFSTPSLAQASSAQTLKGETAEERENKPVVIKSLNPEQRAERWFVQGQQSLNYGMMDEAISQFEQALALAPDHVQARTLMAATLYGQSRVEDAYALLIKGLERQPAMLKWRVLIAKMATEQQQYARVLAVLDQPQDTLALQADNNDYWILKGTAARQLQQDQIARDCFTLLVQRQPTVAKWWLALAGSEEALGASEQAKEHYGKAIRLGGLSKAAQEYARARYISLQGGK</sequence>
<gene>
    <name evidence="6" type="ORF">WCN91_06505</name>
</gene>
<dbReference type="PANTHER" id="PTHR23083:SF464">
    <property type="entry name" value="TETRATRICOPEPTIDE REPEAT DOMAIN 7, ISOFORM A"/>
    <property type="match status" value="1"/>
</dbReference>
<feature type="region of interest" description="Disordered" evidence="4">
    <location>
        <begin position="139"/>
        <end position="162"/>
    </location>
</feature>
<evidence type="ECO:0000256" key="2">
    <source>
        <dbReference type="ARBA" id="ARBA00038251"/>
    </source>
</evidence>
<protein>
    <submittedName>
        <fullName evidence="6">Tetratricopeptide repeat protein</fullName>
    </submittedName>
</protein>
<dbReference type="InterPro" id="IPR051722">
    <property type="entry name" value="Endocytosis_PI4K-reg_protein"/>
</dbReference>
<keyword evidence="5" id="KW-1133">Transmembrane helix</keyword>
<feature type="compositionally biased region" description="Polar residues" evidence="4">
    <location>
        <begin position="139"/>
        <end position="152"/>
    </location>
</feature>
<proteinExistence type="inferred from homology"/>
<dbReference type="PROSITE" id="PS50005">
    <property type="entry name" value="TPR"/>
    <property type="match status" value="1"/>
</dbReference>
<name>A0ABU9MYN3_9GAMM</name>
<feature type="transmembrane region" description="Helical" evidence="5">
    <location>
        <begin position="37"/>
        <end position="58"/>
    </location>
</feature>
<comment type="caution">
    <text evidence="6">The sequence shown here is derived from an EMBL/GenBank/DDBJ whole genome shotgun (WGS) entry which is preliminary data.</text>
</comment>
<dbReference type="RefSeq" id="WP_342677423.1">
    <property type="nucleotide sequence ID" value="NZ_JBCGCU010000005.1"/>
</dbReference>
<dbReference type="InterPro" id="IPR011990">
    <property type="entry name" value="TPR-like_helical_dom_sf"/>
</dbReference>
<dbReference type="InterPro" id="IPR019734">
    <property type="entry name" value="TPR_rpt"/>
</dbReference>
<feature type="region of interest" description="Disordered" evidence="4">
    <location>
        <begin position="77"/>
        <end position="98"/>
    </location>
</feature>
<dbReference type="Gene3D" id="1.25.40.10">
    <property type="entry name" value="Tetratricopeptide repeat domain"/>
    <property type="match status" value="1"/>
</dbReference>
<dbReference type="SUPFAM" id="SSF48452">
    <property type="entry name" value="TPR-like"/>
    <property type="match status" value="1"/>
</dbReference>
<evidence type="ECO:0000256" key="3">
    <source>
        <dbReference type="PROSITE-ProRule" id="PRU00339"/>
    </source>
</evidence>
<keyword evidence="3" id="KW-0802">TPR repeat</keyword>
<evidence type="ECO:0000256" key="5">
    <source>
        <dbReference type="SAM" id="Phobius"/>
    </source>
</evidence>
<keyword evidence="5" id="KW-0472">Membrane</keyword>
<dbReference type="EMBL" id="JBCGCU010000005">
    <property type="protein sequence ID" value="MEM0515078.1"/>
    <property type="molecule type" value="Genomic_DNA"/>
</dbReference>
<organism evidence="6 7">
    <name type="scientific">Pseudoalteromonas qingdaonensis</name>
    <dbReference type="NCBI Taxonomy" id="3131913"/>
    <lineage>
        <taxon>Bacteria</taxon>
        <taxon>Pseudomonadati</taxon>
        <taxon>Pseudomonadota</taxon>
        <taxon>Gammaproteobacteria</taxon>
        <taxon>Alteromonadales</taxon>
        <taxon>Pseudoalteromonadaceae</taxon>
        <taxon>Pseudoalteromonas</taxon>
    </lineage>
</organism>